<reference evidence="1 2" key="1">
    <citation type="submission" date="2017-12" db="EMBL/GenBank/DDBJ databases">
        <title>Sequencing, de novo assembly and annotation of complete genome of a new Thraustochytrid species, strain FCC1311.</title>
        <authorList>
            <person name="Sedici K."/>
            <person name="Godart F."/>
            <person name="Aiese Cigliano R."/>
            <person name="Sanseverino W."/>
            <person name="Barakat M."/>
            <person name="Ortet P."/>
            <person name="Marechal E."/>
            <person name="Cagnac O."/>
            <person name="Amato A."/>
        </authorList>
    </citation>
    <scope>NUCLEOTIDE SEQUENCE [LARGE SCALE GENOMIC DNA]</scope>
</reference>
<dbReference type="Proteomes" id="UP000241890">
    <property type="component" value="Unassembled WGS sequence"/>
</dbReference>
<dbReference type="InParanoid" id="A0A2R5H3Y6"/>
<evidence type="ECO:0000313" key="2">
    <source>
        <dbReference type="Proteomes" id="UP000241890"/>
    </source>
</evidence>
<protein>
    <submittedName>
        <fullName evidence="1">Uncharacterized protein</fullName>
    </submittedName>
</protein>
<evidence type="ECO:0000313" key="1">
    <source>
        <dbReference type="EMBL" id="GBG35154.1"/>
    </source>
</evidence>
<gene>
    <name evidence="1" type="ORF">FCC1311_113772</name>
</gene>
<dbReference type="OrthoDB" id="2440371at2759"/>
<accession>A0A2R5H3Y6</accession>
<proteinExistence type="predicted"/>
<organism evidence="1 2">
    <name type="scientific">Hondaea fermentalgiana</name>
    <dbReference type="NCBI Taxonomy" id="2315210"/>
    <lineage>
        <taxon>Eukaryota</taxon>
        <taxon>Sar</taxon>
        <taxon>Stramenopiles</taxon>
        <taxon>Bigyra</taxon>
        <taxon>Labyrinthulomycetes</taxon>
        <taxon>Thraustochytrida</taxon>
        <taxon>Thraustochytriidae</taxon>
        <taxon>Hondaea</taxon>
    </lineage>
</organism>
<sequence>MRRSRPLRDPAYQFRDESFWADHEDDLVNLTMDEFLSLSDAEVSCAFNYLNAHADVQRSMDGNVSYAIPRAIADLREREIAAKADLNASLVPVLGRLSAMIQNPHTSESEKQKAVEDIDFYTKQLTNNELTVVASLARPLFTACDQPSGNAASSSYADNQRTWLLDAEPSLWDRADFSVDLCKENFGGIFMSVGTMLSGRSFRAEARKATCMAQFVAKSVSALEHSIFQELCSADNVCVELEQPTIINSRPDMVWYANGTPVLVHEHKASRSFPLRPTSVPANAVRGDLLSYYYETYGEAVRKPVAQTYGYMVVMGLKYGVLSTTEFTWFLRRPDGPESTALEITDAFSCADSGEHSVNMAYTQMLLMAMNDDDSVGYFPRDLDSGLGHLVLNKWADFLDSQHARATPVYH</sequence>
<comment type="caution">
    <text evidence="1">The sequence shown here is derived from an EMBL/GenBank/DDBJ whole genome shotgun (WGS) entry which is preliminary data.</text>
</comment>
<dbReference type="AlphaFoldDB" id="A0A2R5H3Y6"/>
<dbReference type="EMBL" id="BEYU01000356">
    <property type="protein sequence ID" value="GBG35154.1"/>
    <property type="molecule type" value="Genomic_DNA"/>
</dbReference>
<keyword evidence="2" id="KW-1185">Reference proteome</keyword>
<name>A0A2R5H3Y6_9STRA</name>